<protein>
    <submittedName>
        <fullName evidence="2">Uncharacterized protein</fullName>
    </submittedName>
</protein>
<dbReference type="RefSeq" id="YP_009915323.1">
    <property type="nucleotide sequence ID" value="NC_050165.1"/>
</dbReference>
<evidence type="ECO:0000256" key="1">
    <source>
        <dbReference type="SAM" id="Phobius"/>
    </source>
</evidence>
<dbReference type="AlphaFoldDB" id="A0A7D5JQ40"/>
<evidence type="ECO:0000313" key="2">
    <source>
        <dbReference type="EMBL" id="QLF99744.1"/>
    </source>
</evidence>
<keyword evidence="1" id="KW-0812">Transmembrane</keyword>
<gene>
    <name evidence="2" type="primary">orf138</name>
</gene>
<geneLocation type="chloroplast" evidence="2"/>
<keyword evidence="1" id="KW-1133">Transmembrane helix</keyword>
<reference evidence="2" key="1">
    <citation type="submission" date="2020-03" db="EMBL/GenBank/DDBJ databases">
        <title>The complete chloroplast genome sequence of Alpinia chinensis.</title>
        <authorList>
            <person name="Wang J."/>
        </authorList>
    </citation>
    <scope>NUCLEOTIDE SEQUENCE</scope>
</reference>
<keyword evidence="1" id="KW-0472">Membrane</keyword>
<keyword evidence="2" id="KW-0150">Chloroplast</keyword>
<proteinExistence type="predicted"/>
<feature type="transmembrane region" description="Helical" evidence="1">
    <location>
        <begin position="68"/>
        <end position="90"/>
    </location>
</feature>
<name>A0A7D5JQ40_9LILI</name>
<accession>A0A7D5JQ40</accession>
<organism evidence="2">
    <name type="scientific">Alpinia chinensis</name>
    <dbReference type="NCBI Taxonomy" id="518704"/>
    <lineage>
        <taxon>Eukaryota</taxon>
        <taxon>Viridiplantae</taxon>
        <taxon>Streptophyta</taxon>
        <taxon>Embryophyta</taxon>
        <taxon>Tracheophyta</taxon>
        <taxon>Spermatophyta</taxon>
        <taxon>Magnoliopsida</taxon>
        <taxon>Liliopsida</taxon>
        <taxon>Zingiberales</taxon>
        <taxon>Zingiberaceae</taxon>
        <taxon>Alpinia</taxon>
    </lineage>
</organism>
<sequence length="138" mass="16640">MNSAMELLPKIDLLESIYLVFINPRLFIIHITLFYYYFIFIIYSYSVLMLYYIAFYEVIHRPYILESYIIYIFVLSFSHPSIYLHLFIFASQPINKIISINKIFYRKGFSCSCCNYMIDPPISYSDCFLGYRYYEAIS</sequence>
<dbReference type="EMBL" id="MT239402">
    <property type="protein sequence ID" value="QLF99744.1"/>
    <property type="molecule type" value="Genomic_DNA"/>
</dbReference>
<feature type="transmembrane region" description="Helical" evidence="1">
    <location>
        <begin position="34"/>
        <end position="56"/>
    </location>
</feature>
<dbReference type="GeneID" id="58700046"/>
<keyword evidence="2" id="KW-0934">Plastid</keyword>